<name>A0A8S5T050_9CAUD</name>
<dbReference type="Pfam" id="PF16724">
    <property type="entry name" value="T4-gp15_tss"/>
    <property type="match status" value="1"/>
</dbReference>
<dbReference type="InterPro" id="IPR038553">
    <property type="entry name" value="T4-gp15_tss_sf"/>
</dbReference>
<sequence>MTVDVNYWYNAQIRTLVLHTQRLFSNFYISTGKDENGQDKLKRIPVVFMTTDKSVASIINKNTDTILETVPKMVLTISEIRLNNDLISGSPYYEYESEVTEKKFNDEIGNYEYEPGNSYHIKRLNPVPIGFVFKLYILTTKLEQKFQLLEQIRALFSPTLELQTSENPLDWTRLTSITLTGLNWSSKGINSLDSTALDTMDMTFEVDTNLDLPSLISRNRMIEKIIMDIGEADTRENMWGWTMEDIIRTYYTPSDSTIIVSNNTDVQLVPNKNIKTWYDLFKMYGLKYNKSKNNTYLHCMINYDIDKQKEILGNLTINENDPTKANWIINEDILPTANIPAVNAIIDPHDTKPMNVEGERYLLAEDLGNNTKLWGKLLDKSGKEVSSIPENCIIEYKNGFWTLSLNPIEEPAIYYLRDNSDAKFLYTWNEDYSVWVDVINKKYRPGFWRISQI</sequence>
<evidence type="ECO:0000313" key="1">
    <source>
        <dbReference type="EMBL" id="DAF56641.1"/>
    </source>
</evidence>
<accession>A0A8S5T050</accession>
<dbReference type="Gene3D" id="3.30.2000.40">
    <property type="entry name" value="Myoviridae tail sheath stabiliser"/>
    <property type="match status" value="1"/>
</dbReference>
<protein>
    <submittedName>
        <fullName evidence="1">Tail connector protein</fullName>
    </submittedName>
</protein>
<reference evidence="1" key="1">
    <citation type="journal article" date="2021" name="Proc. Natl. Acad. Sci. U.S.A.">
        <title>A Catalog of Tens of Thousands of Viruses from Human Metagenomes Reveals Hidden Associations with Chronic Diseases.</title>
        <authorList>
            <person name="Tisza M.J."/>
            <person name="Buck C.B."/>
        </authorList>
    </citation>
    <scope>NUCLEOTIDE SEQUENCE</scope>
    <source>
        <strain evidence="1">CtWb16</strain>
    </source>
</reference>
<dbReference type="EMBL" id="BK032721">
    <property type="protein sequence ID" value="DAF56641.1"/>
    <property type="molecule type" value="Genomic_DNA"/>
</dbReference>
<organism evidence="1">
    <name type="scientific">Myoviridae sp. ctWb16</name>
    <dbReference type="NCBI Taxonomy" id="2827690"/>
    <lineage>
        <taxon>Viruses</taxon>
        <taxon>Duplodnaviria</taxon>
        <taxon>Heunggongvirae</taxon>
        <taxon>Uroviricota</taxon>
        <taxon>Caudoviricetes</taxon>
    </lineage>
</organism>
<proteinExistence type="predicted"/>
<dbReference type="InterPro" id="IPR031997">
    <property type="entry name" value="T4-gp15_tss"/>
</dbReference>